<dbReference type="Gene3D" id="1.10.357.10">
    <property type="entry name" value="Tetracycline Repressor, domain 2"/>
    <property type="match status" value="1"/>
</dbReference>
<accession>A0ABP4SU32</accession>
<dbReference type="SUPFAM" id="SSF48498">
    <property type="entry name" value="Tetracyclin repressor-like, C-terminal domain"/>
    <property type="match status" value="1"/>
</dbReference>
<organism evidence="2 3">
    <name type="scientific">Fodinicola feengrottensis</name>
    <dbReference type="NCBI Taxonomy" id="435914"/>
    <lineage>
        <taxon>Bacteria</taxon>
        <taxon>Bacillati</taxon>
        <taxon>Actinomycetota</taxon>
        <taxon>Actinomycetes</taxon>
        <taxon>Mycobacteriales</taxon>
        <taxon>Fodinicola</taxon>
    </lineage>
</organism>
<sequence length="193" mass="20308">MRTISDAAIEVLGIHGVRGLTHRAVDAAADLPPGSTSYYLRTREALLEAVVVRLVEIDEAGALDQAPNTAVPLPSGRAGVAVAATAIAAMLTDFLTVSRVRMLARYELSLEANRQPALRASLVLGGRGLRRMATALVTRLGSDDPPRHARMLVAFCDGVLFDALAGAGSGQLPTEAELVGDLRELLTAMCPLE</sequence>
<dbReference type="InterPro" id="IPR009057">
    <property type="entry name" value="Homeodomain-like_sf"/>
</dbReference>
<proteinExistence type="predicted"/>
<dbReference type="Proteomes" id="UP001500618">
    <property type="component" value="Unassembled WGS sequence"/>
</dbReference>
<dbReference type="Pfam" id="PF17940">
    <property type="entry name" value="TetR_C_31"/>
    <property type="match status" value="1"/>
</dbReference>
<evidence type="ECO:0000259" key="1">
    <source>
        <dbReference type="Pfam" id="PF17940"/>
    </source>
</evidence>
<dbReference type="SUPFAM" id="SSF46689">
    <property type="entry name" value="Homeodomain-like"/>
    <property type="match status" value="1"/>
</dbReference>
<name>A0ABP4SU32_9ACTN</name>
<dbReference type="InterPro" id="IPR041583">
    <property type="entry name" value="TetR_C_31"/>
</dbReference>
<protein>
    <submittedName>
        <fullName evidence="2">TetR/AcrR family transcriptional regulator</fullName>
    </submittedName>
</protein>
<reference evidence="3" key="1">
    <citation type="journal article" date="2019" name="Int. J. Syst. Evol. Microbiol.">
        <title>The Global Catalogue of Microorganisms (GCM) 10K type strain sequencing project: providing services to taxonomists for standard genome sequencing and annotation.</title>
        <authorList>
            <consortium name="The Broad Institute Genomics Platform"/>
            <consortium name="The Broad Institute Genome Sequencing Center for Infectious Disease"/>
            <person name="Wu L."/>
            <person name="Ma J."/>
        </authorList>
    </citation>
    <scope>NUCLEOTIDE SEQUENCE [LARGE SCALE GENOMIC DNA]</scope>
    <source>
        <strain evidence="3">JCM 14718</strain>
    </source>
</reference>
<comment type="caution">
    <text evidence="2">The sequence shown here is derived from an EMBL/GenBank/DDBJ whole genome shotgun (WGS) entry which is preliminary data.</text>
</comment>
<dbReference type="EMBL" id="BAAANY010000009">
    <property type="protein sequence ID" value="GAA1677274.1"/>
    <property type="molecule type" value="Genomic_DNA"/>
</dbReference>
<feature type="domain" description="Tetracyclin repressor-like C-terminal group 31" evidence="1">
    <location>
        <begin position="81"/>
        <end position="188"/>
    </location>
</feature>
<evidence type="ECO:0000313" key="2">
    <source>
        <dbReference type="EMBL" id="GAA1677274.1"/>
    </source>
</evidence>
<keyword evidence="3" id="KW-1185">Reference proteome</keyword>
<gene>
    <name evidence="2" type="ORF">GCM10009765_28230</name>
</gene>
<evidence type="ECO:0000313" key="3">
    <source>
        <dbReference type="Proteomes" id="UP001500618"/>
    </source>
</evidence>
<dbReference type="InterPro" id="IPR036271">
    <property type="entry name" value="Tet_transcr_reg_TetR-rel_C_sf"/>
</dbReference>